<dbReference type="HOGENOM" id="CLU_158641_0_0_4"/>
<keyword evidence="2" id="KW-1185">Reference proteome</keyword>
<protein>
    <submittedName>
        <fullName evidence="1">Uncharacterized protein</fullName>
    </submittedName>
</protein>
<dbReference type="Proteomes" id="UP000002429">
    <property type="component" value="Chromosome"/>
</dbReference>
<organism evidence="1 2">
    <name type="scientific">Cupriavidus metallidurans (strain ATCC 43123 / DSM 2839 / NBRC 102507 / CH34)</name>
    <name type="common">Ralstonia metallidurans</name>
    <dbReference type="NCBI Taxonomy" id="266264"/>
    <lineage>
        <taxon>Bacteria</taxon>
        <taxon>Pseudomonadati</taxon>
        <taxon>Pseudomonadota</taxon>
        <taxon>Betaproteobacteria</taxon>
        <taxon>Burkholderiales</taxon>
        <taxon>Burkholderiaceae</taxon>
        <taxon>Cupriavidus</taxon>
    </lineage>
</organism>
<dbReference type="AlphaFoldDB" id="Q1LQ30"/>
<gene>
    <name evidence="1" type="ordered locus">Rmet_0860</name>
</gene>
<proteinExistence type="predicted"/>
<evidence type="ECO:0000313" key="2">
    <source>
        <dbReference type="Proteomes" id="UP000002429"/>
    </source>
</evidence>
<dbReference type="EMBL" id="CP000352">
    <property type="protein sequence ID" value="ABF07746.1"/>
    <property type="molecule type" value="Genomic_DNA"/>
</dbReference>
<name>Q1LQ30_CUPMC</name>
<dbReference type="KEGG" id="rme:Rmet_0860"/>
<reference evidence="2" key="1">
    <citation type="journal article" date="2010" name="PLoS ONE">
        <title>The complete genome sequence of Cupriavidus metallidurans strain CH34, a master survivalist in harsh and anthropogenic environments.</title>
        <authorList>
            <person name="Janssen P.J."/>
            <person name="Van Houdt R."/>
            <person name="Moors H."/>
            <person name="Monsieurs P."/>
            <person name="Morin N."/>
            <person name="Michaux A."/>
            <person name="Benotmane M.A."/>
            <person name="Leys N."/>
            <person name="Vallaeys T."/>
            <person name="Lapidus A."/>
            <person name="Monchy S."/>
            <person name="Medigue C."/>
            <person name="Taghavi S."/>
            <person name="McCorkle S."/>
            <person name="Dunn J."/>
            <person name="van der Lelie D."/>
            <person name="Mergeay M."/>
        </authorList>
    </citation>
    <scope>NUCLEOTIDE SEQUENCE [LARGE SCALE GENOMIC DNA]</scope>
    <source>
        <strain evidence="2">ATCC 43123 / DSM 2839 / NBRC 102507 / CH34</strain>
    </source>
</reference>
<evidence type="ECO:0000313" key="1">
    <source>
        <dbReference type="EMBL" id="ABF07746.1"/>
    </source>
</evidence>
<accession>Q1LQ30</accession>
<sequence length="115" mass="12599">MVDLRIGMRRGGPVPVSYRQDLRGRRHMQQQAEEWRVEGYRGMDAYVLVTEGAGAAGKRCWGYEARVGQEGMDPSDAGDTELLSSAPSFVTRHAAEVAAFSAAYALIDKLIGPVR</sequence>